<accession>A0AAD9VLW7</accession>
<evidence type="ECO:0000256" key="1">
    <source>
        <dbReference type="SAM" id="MobiDB-lite"/>
    </source>
</evidence>
<protein>
    <submittedName>
        <fullName evidence="2">Uncharacterized protein</fullName>
    </submittedName>
</protein>
<feature type="region of interest" description="Disordered" evidence="1">
    <location>
        <begin position="178"/>
        <end position="205"/>
    </location>
</feature>
<feature type="region of interest" description="Disordered" evidence="1">
    <location>
        <begin position="36"/>
        <end position="64"/>
    </location>
</feature>
<reference evidence="2" key="2">
    <citation type="journal article" date="2023" name="Commun. Biol.">
        <title>Intrasexual cuticular hydrocarbon dimorphism in a wasp sheds light on hydrocarbon biosynthesis genes in Hymenoptera.</title>
        <authorList>
            <person name="Moris V.C."/>
            <person name="Podsiadlowski L."/>
            <person name="Martin S."/>
            <person name="Oeyen J.P."/>
            <person name="Donath A."/>
            <person name="Petersen M."/>
            <person name="Wilbrandt J."/>
            <person name="Misof B."/>
            <person name="Liedtke D."/>
            <person name="Thamm M."/>
            <person name="Scheiner R."/>
            <person name="Schmitt T."/>
            <person name="Niehuis O."/>
        </authorList>
    </citation>
    <scope>NUCLEOTIDE SEQUENCE</scope>
    <source>
        <strain evidence="2">GBR_01_08_01A</strain>
    </source>
</reference>
<sequence>MDCDNDKAVEKQTSNEKLLLQQQMLQMEHHLKEMQQQQLQQQQEMHGQRRRQRQPQKLQLQQQQLIQEHPGRQVLVDEEIQVGGYQRNNRGRHRAREHVRRQRIQQRHMRNVTNFISMIANKTTRFKKKKILETVRKKIMKFSYKLSEKWATSNRTKERFLKSNVQWLGQEIKFQELGNNAQNSKDKPTSLRGRKKVSFTASSNKTKRRRVQNLIDTSTKEEIIHAAQISLHVTGQRDAAAILKQVTTTTLKRPTRIKKVFHRESCKKPTISKEEALATFLDGNMNKKSYTAVQKRLKMVGLKIFPPYPFITEEKKNGYPDNVTITEVSAEVQLQSLVEHTVKRLCVVQHDVLMQSRDILTNVEFIFKWGCDGSSGYSLYKQKFSNNFDENQQDSAIFVISLVPIQLYCLSKKGEKIILWQNLTPSSTRYCRPIKLLMKSETVELIKTEISNINNQIAKLTSIQILLNDKIVSIKPKLILTMVDEVKKLQIRSLDDKAKVQCRKETVQKSVRSEMGLLVDMIKSSYGTTNDGNTARCFFHNPSLSASITGVDEHLIKRFLVLLEAISYGYEINVDAFNDYALETWNKYVQLYLWYFMPVKVHKLLVHATNIYQKMRRNVGIRKLEGIENIIVGDILEKLQWRM</sequence>
<feature type="compositionally biased region" description="Low complexity" evidence="1">
    <location>
        <begin position="55"/>
        <end position="64"/>
    </location>
</feature>
<proteinExistence type="predicted"/>
<reference evidence="2" key="1">
    <citation type="submission" date="2021-08" db="EMBL/GenBank/DDBJ databases">
        <authorList>
            <person name="Misof B."/>
            <person name="Oliver O."/>
            <person name="Podsiadlowski L."/>
            <person name="Donath A."/>
            <person name="Peters R."/>
            <person name="Mayer C."/>
            <person name="Rust J."/>
            <person name="Gunkel S."/>
            <person name="Lesny P."/>
            <person name="Martin S."/>
            <person name="Oeyen J.P."/>
            <person name="Petersen M."/>
            <person name="Panagiotis P."/>
            <person name="Wilbrandt J."/>
            <person name="Tanja T."/>
        </authorList>
    </citation>
    <scope>NUCLEOTIDE SEQUENCE</scope>
    <source>
        <strain evidence="2">GBR_01_08_01A</strain>
        <tissue evidence="2">Thorax + abdomen</tissue>
    </source>
</reference>
<evidence type="ECO:0000313" key="2">
    <source>
        <dbReference type="EMBL" id="KAK2579423.1"/>
    </source>
</evidence>
<keyword evidence="3" id="KW-1185">Reference proteome</keyword>
<feature type="compositionally biased region" description="Low complexity" evidence="1">
    <location>
        <begin position="36"/>
        <end position="45"/>
    </location>
</feature>
<dbReference type="Proteomes" id="UP001258017">
    <property type="component" value="Unassembled WGS sequence"/>
</dbReference>
<comment type="caution">
    <text evidence="2">The sequence shown here is derived from an EMBL/GenBank/DDBJ whole genome shotgun (WGS) entry which is preliminary data.</text>
</comment>
<dbReference type="AlphaFoldDB" id="A0AAD9VLW7"/>
<name>A0AAD9VLW7_9HYME</name>
<gene>
    <name evidence="2" type="ORF">KPH14_002635</name>
</gene>
<dbReference type="EMBL" id="JAIFRP010000087">
    <property type="protein sequence ID" value="KAK2579423.1"/>
    <property type="molecule type" value="Genomic_DNA"/>
</dbReference>
<organism evidence="2 3">
    <name type="scientific">Odynerus spinipes</name>
    <dbReference type="NCBI Taxonomy" id="1348599"/>
    <lineage>
        <taxon>Eukaryota</taxon>
        <taxon>Metazoa</taxon>
        <taxon>Ecdysozoa</taxon>
        <taxon>Arthropoda</taxon>
        <taxon>Hexapoda</taxon>
        <taxon>Insecta</taxon>
        <taxon>Pterygota</taxon>
        <taxon>Neoptera</taxon>
        <taxon>Endopterygota</taxon>
        <taxon>Hymenoptera</taxon>
        <taxon>Apocrita</taxon>
        <taxon>Aculeata</taxon>
        <taxon>Vespoidea</taxon>
        <taxon>Vespidae</taxon>
        <taxon>Eumeninae</taxon>
        <taxon>Odynerus</taxon>
    </lineage>
</organism>
<evidence type="ECO:0000313" key="3">
    <source>
        <dbReference type="Proteomes" id="UP001258017"/>
    </source>
</evidence>